<dbReference type="Proteomes" id="UP000813444">
    <property type="component" value="Unassembled WGS sequence"/>
</dbReference>
<feature type="transmembrane region" description="Helical" evidence="1">
    <location>
        <begin position="77"/>
        <end position="99"/>
    </location>
</feature>
<dbReference type="AlphaFoldDB" id="A0A8K0SX41"/>
<dbReference type="PANTHER" id="PTHR37013:SF7">
    <property type="entry name" value="INTEGRAL MEMBRANE PROTEIN"/>
    <property type="match status" value="1"/>
</dbReference>
<dbReference type="Pfam" id="PF24802">
    <property type="entry name" value="DUF7703"/>
    <property type="match status" value="1"/>
</dbReference>
<feature type="transmembrane region" description="Helical" evidence="1">
    <location>
        <begin position="15"/>
        <end position="40"/>
    </location>
</feature>
<feature type="domain" description="Scytalone dehydratase-like protein Arp1 N-terminal" evidence="4">
    <location>
        <begin position="253"/>
        <end position="348"/>
    </location>
</feature>
<evidence type="ECO:0000256" key="1">
    <source>
        <dbReference type="SAM" id="Phobius"/>
    </source>
</evidence>
<keyword evidence="1" id="KW-0812">Transmembrane</keyword>
<feature type="transmembrane region" description="Helical" evidence="1">
    <location>
        <begin position="111"/>
        <end position="135"/>
    </location>
</feature>
<organism evidence="5 6">
    <name type="scientific">Stachybotrys elegans</name>
    <dbReference type="NCBI Taxonomy" id="80388"/>
    <lineage>
        <taxon>Eukaryota</taxon>
        <taxon>Fungi</taxon>
        <taxon>Dikarya</taxon>
        <taxon>Ascomycota</taxon>
        <taxon>Pezizomycotina</taxon>
        <taxon>Sordariomycetes</taxon>
        <taxon>Hypocreomycetidae</taxon>
        <taxon>Hypocreales</taxon>
        <taxon>Stachybotryaceae</taxon>
        <taxon>Stachybotrys</taxon>
    </lineage>
</organism>
<sequence length="830" mass="92211">MLTFGQATESSPSVAFFFSGCIAITLFNALEIIVLIFATFTRYAGCYFWSLLVASLGLIVSYIGFSTYFFDITTEKFVQSAITIAGWWAYIIAQSLVLWSRLNLVLEKPRVLRGVLAMIIINAFVLLIPTTVLALCYNLEPTPNGVKLGYEIMENIQITLFSIQELIISGLYIWATAKVLKYTAESRKRRLMTELLVMNIVLVVMDLVLLGVQYASFRILQIVLKGFVYSIKLKFELAVLSRLARFFQDLELSSNYVTCENVKSEVEKYKEDDDVFEDLFLQAIYLQGAANFEDGLFSCLQDTFGTEVLFSTTLTEDVVQVNVSGKIPNGPYLAHLTATEATLGPVYRVYRDTNMAFMNGLLPDGKTDGFRYATVNTLSDSTIGIPVPSRLYAKDVGEEKKPFAGLRVTVKDIIDLKGIKTSNGNRAWFELYDAVNATAPAITSLVKKGAVIIGKTKTAQFANADRPTADWVDYHDAFNPRGDGYQDPGVSSAGAGASMAAYDWVDVSIATDTGGSIRIPAAKNGVFGLRPSFGALPNEGVMLEGEYFDAVGYHTRSPYLLRDFGKAWLGDNEQLNTNYSQFPRKIIMPSHLWPVANNDSQEIFDEWVEQLTGFLNATVEVVSIDEYWNATAHADKPGTDFWSHMQMVGFHLIWRNQIEKVINPFKAAYAAAFGGRTPFINPFPSARFATGAVTTESDVEESYGRFTYFRDWFGKNVVKADSESCSESLFLIPLASGEQVYRNSIYSPPNVGSWSTFTPYYFSVQSQGPEVVLPIGQLSYVSNITQVEEKLPIVVDMLAHRNCDLMLLDLAAALADAGILKEVKTGKTLW</sequence>
<dbReference type="InterPro" id="IPR023631">
    <property type="entry name" value="Amidase_dom"/>
</dbReference>
<gene>
    <name evidence="5" type="ORF">B0I35DRAFT_477270</name>
</gene>
<keyword evidence="1" id="KW-0472">Membrane</keyword>
<evidence type="ECO:0000259" key="4">
    <source>
        <dbReference type="Pfam" id="PF26053"/>
    </source>
</evidence>
<dbReference type="PANTHER" id="PTHR37013">
    <property type="entry name" value="INTEGRAL MEMBRANE PROTEIN (AFU_ORTHOLOGUE AFUA_1G05950)-RELATED"/>
    <property type="match status" value="1"/>
</dbReference>
<feature type="domain" description="Amidase" evidence="2">
    <location>
        <begin position="394"/>
        <end position="572"/>
    </location>
</feature>
<evidence type="ECO:0000313" key="5">
    <source>
        <dbReference type="EMBL" id="KAH7320709.1"/>
    </source>
</evidence>
<keyword evidence="1" id="KW-1133">Transmembrane helix</keyword>
<keyword evidence="6" id="KW-1185">Reference proteome</keyword>
<evidence type="ECO:0000259" key="2">
    <source>
        <dbReference type="Pfam" id="PF01425"/>
    </source>
</evidence>
<dbReference type="OrthoDB" id="405906at2759"/>
<feature type="transmembrane region" description="Helical" evidence="1">
    <location>
        <begin position="47"/>
        <end position="65"/>
    </location>
</feature>
<name>A0A8K0SX41_9HYPO</name>
<dbReference type="Pfam" id="PF01425">
    <property type="entry name" value="Amidase"/>
    <property type="match status" value="1"/>
</dbReference>
<comment type="caution">
    <text evidence="5">The sequence shown here is derived from an EMBL/GenBank/DDBJ whole genome shotgun (WGS) entry which is preliminary data.</text>
</comment>
<dbReference type="InterPro" id="IPR056120">
    <property type="entry name" value="DUF7703"/>
</dbReference>
<feature type="domain" description="DUF7703" evidence="3">
    <location>
        <begin position="21"/>
        <end position="246"/>
    </location>
</feature>
<evidence type="ECO:0000313" key="6">
    <source>
        <dbReference type="Proteomes" id="UP000813444"/>
    </source>
</evidence>
<dbReference type="InterPro" id="IPR036928">
    <property type="entry name" value="AS_sf"/>
</dbReference>
<dbReference type="Gene3D" id="3.90.1300.10">
    <property type="entry name" value="Amidase signature (AS) domain"/>
    <property type="match status" value="1"/>
</dbReference>
<dbReference type="Pfam" id="PF26053">
    <property type="entry name" value="DUF8016"/>
    <property type="match status" value="1"/>
</dbReference>
<reference evidence="5" key="1">
    <citation type="journal article" date="2021" name="Nat. Commun.">
        <title>Genetic determinants of endophytism in the Arabidopsis root mycobiome.</title>
        <authorList>
            <person name="Mesny F."/>
            <person name="Miyauchi S."/>
            <person name="Thiergart T."/>
            <person name="Pickel B."/>
            <person name="Atanasova L."/>
            <person name="Karlsson M."/>
            <person name="Huettel B."/>
            <person name="Barry K.W."/>
            <person name="Haridas S."/>
            <person name="Chen C."/>
            <person name="Bauer D."/>
            <person name="Andreopoulos W."/>
            <person name="Pangilinan J."/>
            <person name="LaButti K."/>
            <person name="Riley R."/>
            <person name="Lipzen A."/>
            <person name="Clum A."/>
            <person name="Drula E."/>
            <person name="Henrissat B."/>
            <person name="Kohler A."/>
            <person name="Grigoriev I.V."/>
            <person name="Martin F.M."/>
            <person name="Hacquard S."/>
        </authorList>
    </citation>
    <scope>NUCLEOTIDE SEQUENCE</scope>
    <source>
        <strain evidence="5">MPI-CAGE-CH-0235</strain>
    </source>
</reference>
<dbReference type="EMBL" id="JAGPNK010000005">
    <property type="protein sequence ID" value="KAH7320709.1"/>
    <property type="molecule type" value="Genomic_DNA"/>
</dbReference>
<protein>
    <submittedName>
        <fullName evidence="5">Amidase signature domain-containing protein</fullName>
    </submittedName>
</protein>
<feature type="transmembrane region" description="Helical" evidence="1">
    <location>
        <begin position="155"/>
        <end position="174"/>
    </location>
</feature>
<dbReference type="InterPro" id="IPR058329">
    <property type="entry name" value="Arp1_N"/>
</dbReference>
<proteinExistence type="predicted"/>
<feature type="transmembrane region" description="Helical" evidence="1">
    <location>
        <begin position="195"/>
        <end position="215"/>
    </location>
</feature>
<dbReference type="SUPFAM" id="SSF75304">
    <property type="entry name" value="Amidase signature (AS) enzymes"/>
    <property type="match status" value="1"/>
</dbReference>
<evidence type="ECO:0000259" key="3">
    <source>
        <dbReference type="Pfam" id="PF24802"/>
    </source>
</evidence>
<accession>A0A8K0SX41</accession>